<dbReference type="InterPro" id="IPR043502">
    <property type="entry name" value="DNA/RNA_pol_sf"/>
</dbReference>
<evidence type="ECO:0000256" key="4">
    <source>
        <dbReference type="ARBA" id="ARBA00022932"/>
    </source>
</evidence>
<dbReference type="GO" id="GO:0003887">
    <property type="term" value="F:DNA-directed DNA polymerase activity"/>
    <property type="evidence" value="ECO:0007669"/>
    <property type="project" value="UniProtKB-KW"/>
</dbReference>
<dbReference type="Gene3D" id="3.90.1600.10">
    <property type="entry name" value="Palm domain of DNA polymerase"/>
    <property type="match status" value="1"/>
</dbReference>
<evidence type="ECO:0000256" key="2">
    <source>
        <dbReference type="ARBA" id="ARBA00022679"/>
    </source>
</evidence>
<dbReference type="Proteomes" id="UP000789759">
    <property type="component" value="Unassembled WGS sequence"/>
</dbReference>
<dbReference type="GO" id="GO:0000166">
    <property type="term" value="F:nucleotide binding"/>
    <property type="evidence" value="ECO:0007669"/>
    <property type="project" value="InterPro"/>
</dbReference>
<dbReference type="GO" id="GO:0003677">
    <property type="term" value="F:DNA binding"/>
    <property type="evidence" value="ECO:0007669"/>
    <property type="project" value="InterPro"/>
</dbReference>
<evidence type="ECO:0000313" key="7">
    <source>
        <dbReference type="Proteomes" id="UP000789759"/>
    </source>
</evidence>
<dbReference type="EC" id="2.7.7.7" evidence="1"/>
<keyword evidence="7" id="KW-1185">Reference proteome</keyword>
<dbReference type="AlphaFoldDB" id="A0A9N9C7K2"/>
<keyword evidence="3" id="KW-0548">Nucleotidyltransferase</keyword>
<sequence length="465" mass="54674">MQKYEFAKININNRKIKVNLMENRTYKYFHLPKTVFLDLLIWAQKTFLTTLSNTLNNVLVRCGLPEKIDLPYVLDEETKDLDCMFIYITAIKYRYNITILNDLSLKLSNLTKIDNEKILEKMQVDSNILDLYAFRKGRIKITKYSRGLVIPPEMPSIEFLEQFVPIADVDFGSEYPNIIINSNISNDTCVNINSNDLNLNVITDNFTVYGKYKPHYGEKEKIEIMPLMCEELLTAFMEIIKSQGYNIIYGDTDSVFYTLLTSILKQIYNKYASIDNSKIKKQFWTEMIEETIRFSKELQVHINKVLRKETGYSYIAVAYKKTLMPRIFLQKKMYFEIKHEDKVELDNLILFQKGRIIKKNATNFYRTVTTDIIWSVLGFEDQKKILMNNEKSIEQTISEVVKKYIDETDLKLFKLTDKYNPNFKRTSLTDFANGKFQPIKKGGNTKVINFVTRMQDDHRIEIEPG</sequence>
<accession>A0A9N9C7K2</accession>
<dbReference type="OrthoDB" id="2423209at2759"/>
<dbReference type="InterPro" id="IPR023211">
    <property type="entry name" value="DNA_pol_palm_dom_sf"/>
</dbReference>
<evidence type="ECO:0000256" key="3">
    <source>
        <dbReference type="ARBA" id="ARBA00022695"/>
    </source>
</evidence>
<reference evidence="6" key="1">
    <citation type="submission" date="2021-06" db="EMBL/GenBank/DDBJ databases">
        <authorList>
            <person name="Kallberg Y."/>
            <person name="Tangrot J."/>
            <person name="Rosling A."/>
        </authorList>
    </citation>
    <scope>NUCLEOTIDE SEQUENCE</scope>
    <source>
        <strain evidence="6">FL966</strain>
    </source>
</reference>
<evidence type="ECO:0000313" key="6">
    <source>
        <dbReference type="EMBL" id="CAG8590973.1"/>
    </source>
</evidence>
<dbReference type="SUPFAM" id="SSF56672">
    <property type="entry name" value="DNA/RNA polymerases"/>
    <property type="match status" value="1"/>
</dbReference>
<proteinExistence type="predicted"/>
<evidence type="ECO:0000259" key="5">
    <source>
        <dbReference type="Pfam" id="PF00136"/>
    </source>
</evidence>
<feature type="domain" description="DNA-directed DNA polymerase family B multifunctional" evidence="5">
    <location>
        <begin position="139"/>
        <end position="235"/>
    </location>
</feature>
<name>A0A9N9C7K2_9GLOM</name>
<keyword evidence="4" id="KW-0239">DNA-directed DNA polymerase</keyword>
<keyword evidence="2" id="KW-0808">Transferase</keyword>
<protein>
    <recommendedName>
        <fullName evidence="1">DNA-directed DNA polymerase</fullName>
        <ecNumber evidence="1">2.7.7.7</ecNumber>
    </recommendedName>
</protein>
<dbReference type="EMBL" id="CAJVQA010004098">
    <property type="protein sequence ID" value="CAG8590973.1"/>
    <property type="molecule type" value="Genomic_DNA"/>
</dbReference>
<dbReference type="Pfam" id="PF00136">
    <property type="entry name" value="DNA_pol_B"/>
    <property type="match status" value="1"/>
</dbReference>
<gene>
    <name evidence="6" type="ORF">CPELLU_LOCUS6528</name>
</gene>
<dbReference type="InterPro" id="IPR006134">
    <property type="entry name" value="DNA-dir_DNA_pol_B_multi_dom"/>
</dbReference>
<organism evidence="6 7">
    <name type="scientific">Cetraspora pellucida</name>
    <dbReference type="NCBI Taxonomy" id="1433469"/>
    <lineage>
        <taxon>Eukaryota</taxon>
        <taxon>Fungi</taxon>
        <taxon>Fungi incertae sedis</taxon>
        <taxon>Mucoromycota</taxon>
        <taxon>Glomeromycotina</taxon>
        <taxon>Glomeromycetes</taxon>
        <taxon>Diversisporales</taxon>
        <taxon>Gigasporaceae</taxon>
        <taxon>Cetraspora</taxon>
    </lineage>
</organism>
<comment type="caution">
    <text evidence="6">The sequence shown here is derived from an EMBL/GenBank/DDBJ whole genome shotgun (WGS) entry which is preliminary data.</text>
</comment>
<evidence type="ECO:0000256" key="1">
    <source>
        <dbReference type="ARBA" id="ARBA00012417"/>
    </source>
</evidence>